<proteinExistence type="predicted"/>
<protein>
    <recommendedName>
        <fullName evidence="3">DUF3240 domain-containing protein</fullName>
    </recommendedName>
</protein>
<dbReference type="Pfam" id="PF11582">
    <property type="entry name" value="DUF3240"/>
    <property type="match status" value="1"/>
</dbReference>
<reference evidence="1" key="1">
    <citation type="journal article" date="2014" name="Int. J. Syst. Evol. Microbiol.">
        <title>Complete genome sequence of Corynebacterium casei LMG S-19264T (=DSM 44701T), isolated from a smear-ripened cheese.</title>
        <authorList>
            <consortium name="US DOE Joint Genome Institute (JGI-PGF)"/>
            <person name="Walter F."/>
            <person name="Albersmeier A."/>
            <person name="Kalinowski J."/>
            <person name="Ruckert C."/>
        </authorList>
    </citation>
    <scope>NUCLEOTIDE SEQUENCE</scope>
    <source>
        <strain evidence="1">KCTC 42590</strain>
    </source>
</reference>
<dbReference type="Proteomes" id="UP000630923">
    <property type="component" value="Unassembled WGS sequence"/>
</dbReference>
<dbReference type="RefSeq" id="WP_191249948.1">
    <property type="nucleotide sequence ID" value="NZ_BNCI01000001.1"/>
</dbReference>
<evidence type="ECO:0008006" key="3">
    <source>
        <dbReference type="Google" id="ProtNLM"/>
    </source>
</evidence>
<dbReference type="InterPro" id="IPR015867">
    <property type="entry name" value="N-reg_PII/ATP_PRibTrfase_C"/>
</dbReference>
<reference evidence="1" key="2">
    <citation type="submission" date="2020-09" db="EMBL/GenBank/DDBJ databases">
        <authorList>
            <person name="Sun Q."/>
            <person name="Kim S."/>
        </authorList>
    </citation>
    <scope>NUCLEOTIDE SEQUENCE</scope>
    <source>
        <strain evidence="1">KCTC 42590</strain>
    </source>
</reference>
<dbReference type="Gene3D" id="3.30.70.120">
    <property type="match status" value="1"/>
</dbReference>
<organism evidence="1 2">
    <name type="scientific">Kordiimonas sediminis</name>
    <dbReference type="NCBI Taxonomy" id="1735581"/>
    <lineage>
        <taxon>Bacteria</taxon>
        <taxon>Pseudomonadati</taxon>
        <taxon>Pseudomonadota</taxon>
        <taxon>Alphaproteobacteria</taxon>
        <taxon>Kordiimonadales</taxon>
        <taxon>Kordiimonadaceae</taxon>
        <taxon>Kordiimonas</taxon>
    </lineage>
</organism>
<accession>A0A919E2T5</accession>
<dbReference type="EMBL" id="BNCI01000001">
    <property type="protein sequence ID" value="GHF13704.1"/>
    <property type="molecule type" value="Genomic_DNA"/>
</dbReference>
<gene>
    <name evidence="1" type="ORF">GCM10017044_04730</name>
</gene>
<keyword evidence="2" id="KW-1185">Reference proteome</keyword>
<evidence type="ECO:0000313" key="2">
    <source>
        <dbReference type="Proteomes" id="UP000630923"/>
    </source>
</evidence>
<evidence type="ECO:0000313" key="1">
    <source>
        <dbReference type="EMBL" id="GHF13704.1"/>
    </source>
</evidence>
<comment type="caution">
    <text evidence="1">The sequence shown here is derived from an EMBL/GenBank/DDBJ whole genome shotgun (WGS) entry which is preliminary data.</text>
</comment>
<dbReference type="InterPro" id="IPR021634">
    <property type="entry name" value="DUF3240"/>
</dbReference>
<name>A0A919E2T5_9PROT</name>
<dbReference type="AlphaFoldDB" id="A0A919E2T5"/>
<sequence>MTTVLLSLNVSVGLEEAIVDWLLESADVDGFKSQQVSGHGSSLHKSSALDQVMGRDRRVELQIILGEDAARRVISSLKDQYTGANIFYAISPVLEFGSF</sequence>